<evidence type="ECO:0000256" key="12">
    <source>
        <dbReference type="ARBA" id="ARBA00030444"/>
    </source>
</evidence>
<dbReference type="RefSeq" id="XP_070418940.1">
    <property type="nucleotide sequence ID" value="XM_070562839.1"/>
</dbReference>
<gene>
    <name evidence="15" type="primary">GOSR1</name>
</gene>
<organism evidence="14 15">
    <name type="scientific">Equus przewalskii</name>
    <name type="common">Przewalski's horse</name>
    <name type="synonym">Equus caballus przewalskii</name>
    <dbReference type="NCBI Taxonomy" id="9798"/>
    <lineage>
        <taxon>Eukaryota</taxon>
        <taxon>Metazoa</taxon>
        <taxon>Chordata</taxon>
        <taxon>Craniata</taxon>
        <taxon>Vertebrata</taxon>
        <taxon>Euteleostomi</taxon>
        <taxon>Mammalia</taxon>
        <taxon>Eutheria</taxon>
        <taxon>Laurasiatheria</taxon>
        <taxon>Perissodactyla</taxon>
        <taxon>Equidae</taxon>
        <taxon>Equus</taxon>
    </lineage>
</organism>
<sequence>MAAGTSNYWEDLRKQARQLENELDLKLVSFSKLCTSYSHSSARDGRRDSSDTTPLLNGSSQDRMFETMAIEIEQLLARLTGVNDKMAEYTNSAGVPSLNAALMHTLQRHRDILQDYTHEFHKTKANFMAIRERENLLGSVRKDIESYKSGSGVNNRRTELFLKEHDHLRNGPGFCWFGSRAWTWYQSSSRAEAVSHMPQLEGPTTKNTQLCTEGLWEKKEK</sequence>
<dbReference type="InterPro" id="IPR023601">
    <property type="entry name" value="Golgi_SNAP_su1"/>
</dbReference>
<dbReference type="PANTHER" id="PTHR21094:SF2">
    <property type="entry name" value="GOLGI SNAP RECEPTOR COMPLEX MEMBER 1"/>
    <property type="match status" value="1"/>
</dbReference>
<evidence type="ECO:0000256" key="13">
    <source>
        <dbReference type="SAM" id="MobiDB-lite"/>
    </source>
</evidence>
<keyword evidence="14" id="KW-1185">Reference proteome</keyword>
<keyword evidence="15" id="KW-0675">Receptor</keyword>
<evidence type="ECO:0000256" key="11">
    <source>
        <dbReference type="ARBA" id="ARBA00030299"/>
    </source>
</evidence>
<evidence type="ECO:0000256" key="1">
    <source>
        <dbReference type="ARBA" id="ARBA00004409"/>
    </source>
</evidence>
<keyword evidence="7" id="KW-1133">Transmembrane helix</keyword>
<evidence type="ECO:0000313" key="15">
    <source>
        <dbReference type="RefSeq" id="XP_070418940.1"/>
    </source>
</evidence>
<feature type="compositionally biased region" description="Basic and acidic residues" evidence="13">
    <location>
        <begin position="41"/>
        <end position="50"/>
    </location>
</feature>
<accession>A0ABM4JSM5</accession>
<evidence type="ECO:0000256" key="4">
    <source>
        <dbReference type="ARBA" id="ARBA00022448"/>
    </source>
</evidence>
<dbReference type="PANTHER" id="PTHR21094">
    <property type="entry name" value="GOS-28 SNARE- RELATED"/>
    <property type="match status" value="1"/>
</dbReference>
<keyword evidence="9" id="KW-0472">Membrane</keyword>
<evidence type="ECO:0000313" key="14">
    <source>
        <dbReference type="Proteomes" id="UP001652662"/>
    </source>
</evidence>
<keyword evidence="4" id="KW-0813">Transport</keyword>
<comment type="function">
    <text evidence="10">Involved in transport from the ER to the Golgi apparatus as well as in intra-Golgi transport. It belongs to a super-family of proteins called t-SNAREs or soluble NSF (N-ethylmaleimide-sensitive factor) attachment protein receptor. May play a protective role against hydrogen peroxide induced cytotoxicity under glutathione depleted conditions in neuronal cells by regulating the intracellular ROS levels via inhibition of p38 MAPK (MAPK11, MAPK12, MAPK13 and MAPK14). Participates in docking and fusion stage of ER to cis-Golgi transport. Plays an important physiological role in VLDL-transport vesicle-Golgi fusion and thus in VLDL delivery to the hepatic cis-Golgi.</text>
</comment>
<proteinExistence type="inferred from homology"/>
<evidence type="ECO:0000256" key="5">
    <source>
        <dbReference type="ARBA" id="ARBA00022692"/>
    </source>
</evidence>
<evidence type="ECO:0000256" key="7">
    <source>
        <dbReference type="ARBA" id="ARBA00022989"/>
    </source>
</evidence>
<comment type="subcellular location">
    <subcellularLocation>
        <location evidence="1">Golgi apparatus membrane</location>
        <topology evidence="1">Single-pass type IV membrane protein</topology>
    </subcellularLocation>
</comment>
<evidence type="ECO:0000256" key="8">
    <source>
        <dbReference type="ARBA" id="ARBA00023034"/>
    </source>
</evidence>
<evidence type="ECO:0000256" key="9">
    <source>
        <dbReference type="ARBA" id="ARBA00023136"/>
    </source>
</evidence>
<name>A0ABM4JSM5_EQUPR</name>
<evidence type="ECO:0000256" key="6">
    <source>
        <dbReference type="ARBA" id="ARBA00022927"/>
    </source>
</evidence>
<feature type="region of interest" description="Disordered" evidence="13">
    <location>
        <begin position="38"/>
        <end position="60"/>
    </location>
</feature>
<comment type="similarity">
    <text evidence="2">Belongs to the GOSR1 family.</text>
</comment>
<evidence type="ECO:0000256" key="3">
    <source>
        <dbReference type="ARBA" id="ARBA00015612"/>
    </source>
</evidence>
<keyword evidence="8" id="KW-0333">Golgi apparatus</keyword>
<reference evidence="15" key="1">
    <citation type="submission" date="2025-08" db="UniProtKB">
        <authorList>
            <consortium name="RefSeq"/>
        </authorList>
    </citation>
    <scope>IDENTIFICATION</scope>
    <source>
        <tissue evidence="15">Blood</tissue>
    </source>
</reference>
<evidence type="ECO:0000256" key="2">
    <source>
        <dbReference type="ARBA" id="ARBA00008473"/>
    </source>
</evidence>
<protein>
    <recommendedName>
        <fullName evidence="3">Golgi SNAP receptor complex member 1</fullName>
    </recommendedName>
    <alternativeName>
        <fullName evidence="11">28 kDa Golgi SNARE protein</fullName>
    </alternativeName>
    <alternativeName>
        <fullName evidence="12">28 kDa cis-Golgi SNARE p28</fullName>
    </alternativeName>
</protein>
<keyword evidence="5" id="KW-0812">Transmembrane</keyword>
<keyword evidence="6" id="KW-0653">Protein transport</keyword>
<dbReference type="GeneID" id="103555359"/>
<dbReference type="Proteomes" id="UP001652662">
    <property type="component" value="Chromosome 10"/>
</dbReference>
<evidence type="ECO:0000256" key="10">
    <source>
        <dbReference type="ARBA" id="ARBA00025091"/>
    </source>
</evidence>